<evidence type="ECO:0000256" key="1">
    <source>
        <dbReference type="ARBA" id="ARBA00023235"/>
    </source>
</evidence>
<dbReference type="PANTHER" id="PTHR38041">
    <property type="entry name" value="CHORISMATE MUTASE"/>
    <property type="match status" value="1"/>
</dbReference>
<name>A0A1I2RZF1_9LACO</name>
<dbReference type="Proteomes" id="UP000182635">
    <property type="component" value="Unassembled WGS sequence"/>
</dbReference>
<proteinExistence type="predicted"/>
<dbReference type="RefSeq" id="WP_046922354.1">
    <property type="nucleotide sequence ID" value="NZ_AYYL01000018.1"/>
</dbReference>
<dbReference type="Gene3D" id="1.20.59.10">
    <property type="entry name" value="Chorismate mutase"/>
    <property type="match status" value="1"/>
</dbReference>
<dbReference type="InterPro" id="IPR051331">
    <property type="entry name" value="Chorismate_mutase-related"/>
</dbReference>
<dbReference type="OrthoDB" id="2320414at2"/>
<evidence type="ECO:0000313" key="4">
    <source>
        <dbReference type="Proteomes" id="UP000182635"/>
    </source>
</evidence>
<keyword evidence="1" id="KW-0413">Isomerase</keyword>
<dbReference type="InterPro" id="IPR036979">
    <property type="entry name" value="CM_dom_sf"/>
</dbReference>
<sequence length="92" mass="10674">MSEELEKERNRVTAADEKIVPLLLERMEAVAEIGRIKQREGLGVKDVGRERKVLDRVGELAGEENAEYVQEIYREVMNQACRFQERQKGEVK</sequence>
<feature type="domain" description="Chorismate mutase" evidence="2">
    <location>
        <begin position="1"/>
        <end position="88"/>
    </location>
</feature>
<dbReference type="SUPFAM" id="SSF48600">
    <property type="entry name" value="Chorismate mutase II"/>
    <property type="match status" value="1"/>
</dbReference>
<dbReference type="GO" id="GO:0009697">
    <property type="term" value="P:salicylic acid biosynthetic process"/>
    <property type="evidence" value="ECO:0007669"/>
    <property type="project" value="TreeGrafter"/>
</dbReference>
<protein>
    <submittedName>
        <fullName evidence="3">Chorismate mutase</fullName>
    </submittedName>
</protein>
<dbReference type="InterPro" id="IPR002701">
    <property type="entry name" value="CM_II_prokaryot"/>
</dbReference>
<evidence type="ECO:0000313" key="3">
    <source>
        <dbReference type="EMBL" id="SFG45870.1"/>
    </source>
</evidence>
<gene>
    <name evidence="3" type="ORF">SAMN02910432_01458</name>
</gene>
<dbReference type="EMBL" id="FOPI01000023">
    <property type="protein sequence ID" value="SFG45870.1"/>
    <property type="molecule type" value="Genomic_DNA"/>
</dbReference>
<organism evidence="3 4">
    <name type="scientific">Ligilactobacillus ruminis DSM 20403 = NBRC 102161</name>
    <dbReference type="NCBI Taxonomy" id="1423798"/>
    <lineage>
        <taxon>Bacteria</taxon>
        <taxon>Bacillati</taxon>
        <taxon>Bacillota</taxon>
        <taxon>Bacilli</taxon>
        <taxon>Lactobacillales</taxon>
        <taxon>Lactobacillaceae</taxon>
        <taxon>Ligilactobacillus</taxon>
    </lineage>
</organism>
<dbReference type="PANTHER" id="PTHR38041:SF1">
    <property type="entry name" value="CHORISMATE MUTASE"/>
    <property type="match status" value="1"/>
</dbReference>
<dbReference type="InterPro" id="IPR036263">
    <property type="entry name" value="Chorismate_II_sf"/>
</dbReference>
<dbReference type="GO" id="GO:0046417">
    <property type="term" value="P:chorismate metabolic process"/>
    <property type="evidence" value="ECO:0007669"/>
    <property type="project" value="InterPro"/>
</dbReference>
<accession>A0A1I2RZF1</accession>
<dbReference type="Pfam" id="PF01817">
    <property type="entry name" value="CM_2"/>
    <property type="match status" value="1"/>
</dbReference>
<evidence type="ECO:0000259" key="2">
    <source>
        <dbReference type="PROSITE" id="PS51168"/>
    </source>
</evidence>
<dbReference type="AlphaFoldDB" id="A0A1I2RZF1"/>
<dbReference type="GO" id="GO:0004106">
    <property type="term" value="F:chorismate mutase activity"/>
    <property type="evidence" value="ECO:0007669"/>
    <property type="project" value="InterPro"/>
</dbReference>
<dbReference type="SMART" id="SM00830">
    <property type="entry name" value="CM_2"/>
    <property type="match status" value="1"/>
</dbReference>
<reference evidence="4" key="1">
    <citation type="submission" date="2016-10" db="EMBL/GenBank/DDBJ databases">
        <authorList>
            <person name="Varghese N."/>
            <person name="Submissions S."/>
        </authorList>
    </citation>
    <scope>NUCLEOTIDE SEQUENCE [LARGE SCALE GENOMIC DNA]</scope>
    <source>
        <strain evidence="4">DSM 20403</strain>
    </source>
</reference>
<dbReference type="PROSITE" id="PS51168">
    <property type="entry name" value="CHORISMATE_MUT_2"/>
    <property type="match status" value="1"/>
</dbReference>